<feature type="binding site" evidence="6">
    <location>
        <position position="56"/>
    </location>
    <ligand>
        <name>NAD(+)</name>
        <dbReference type="ChEBI" id="CHEBI:57540"/>
    </ligand>
</feature>
<comment type="caution">
    <text evidence="6">Lacks conserved residue(s) required for the propagation of feature annotation.</text>
</comment>
<feature type="active site" description="Proton acceptor" evidence="6">
    <location>
        <position position="51"/>
    </location>
</feature>
<dbReference type="Pfam" id="PF20143">
    <property type="entry name" value="NAD_kinase_C"/>
    <property type="match status" value="1"/>
</dbReference>
<evidence type="ECO:0000256" key="6">
    <source>
        <dbReference type="HAMAP-Rule" id="MF_00361"/>
    </source>
</evidence>
<evidence type="ECO:0000256" key="1">
    <source>
        <dbReference type="ARBA" id="ARBA00022679"/>
    </source>
</evidence>
<reference evidence="7 8" key="1">
    <citation type="submission" date="2015-06" db="EMBL/GenBank/DDBJ databases">
        <title>Genome sequencing of Thermotogales isolates from hydrothermal vents.</title>
        <authorList>
            <person name="Haverkamp T.H."/>
            <person name="Kublanov I.V."/>
            <person name="Nesbo C.L."/>
        </authorList>
    </citation>
    <scope>NUCLEOTIDE SEQUENCE [LARGE SCALE GENOMIC DNA]</scope>
    <source>
        <strain evidence="8">ik275mar</strain>
    </source>
</reference>
<evidence type="ECO:0000256" key="4">
    <source>
        <dbReference type="ARBA" id="ARBA00023027"/>
    </source>
</evidence>
<evidence type="ECO:0000313" key="7">
    <source>
        <dbReference type="EMBL" id="ONN26827.1"/>
    </source>
</evidence>
<keyword evidence="1 6" id="KW-0808">Transferase</keyword>
<dbReference type="GO" id="GO:0016301">
    <property type="term" value="F:kinase activity"/>
    <property type="evidence" value="ECO:0007669"/>
    <property type="project" value="UniProtKB-KW"/>
</dbReference>
<dbReference type="InterPro" id="IPR017437">
    <property type="entry name" value="ATP-NAD_kinase_PpnK-typ_C"/>
</dbReference>
<dbReference type="SUPFAM" id="SSF111331">
    <property type="entry name" value="NAD kinase/diacylglycerol kinase-like"/>
    <property type="match status" value="1"/>
</dbReference>
<feature type="binding site" evidence="6">
    <location>
        <position position="140"/>
    </location>
    <ligand>
        <name>NAD(+)</name>
        <dbReference type="ChEBI" id="CHEBI:57540"/>
    </ligand>
</feature>
<comment type="catalytic activity">
    <reaction evidence="5 6">
        <text>NAD(+) + ATP = ADP + NADP(+) + H(+)</text>
        <dbReference type="Rhea" id="RHEA:18629"/>
        <dbReference type="ChEBI" id="CHEBI:15378"/>
        <dbReference type="ChEBI" id="CHEBI:30616"/>
        <dbReference type="ChEBI" id="CHEBI:57540"/>
        <dbReference type="ChEBI" id="CHEBI:58349"/>
        <dbReference type="ChEBI" id="CHEBI:456216"/>
        <dbReference type="EC" id="2.7.1.23"/>
    </reaction>
</comment>
<dbReference type="Proteomes" id="UP000242616">
    <property type="component" value="Unassembled WGS sequence"/>
</dbReference>
<dbReference type="EC" id="2.7.1.23" evidence="6"/>
<evidence type="ECO:0000256" key="3">
    <source>
        <dbReference type="ARBA" id="ARBA00022857"/>
    </source>
</evidence>
<keyword evidence="8" id="KW-1185">Reference proteome</keyword>
<dbReference type="Gene3D" id="3.40.50.10330">
    <property type="entry name" value="Probable inorganic polyphosphate/atp-NAD kinase, domain 1"/>
    <property type="match status" value="1"/>
</dbReference>
<accession>A0ABX3II27</accession>
<dbReference type="Pfam" id="PF01513">
    <property type="entry name" value="NAD_kinase"/>
    <property type="match status" value="1"/>
</dbReference>
<protein>
    <recommendedName>
        <fullName evidence="6">NAD kinase</fullName>
        <ecNumber evidence="6">2.7.1.23</ecNumber>
    </recommendedName>
    <alternativeName>
        <fullName evidence="6">ATP-dependent NAD kinase</fullName>
    </alternativeName>
</protein>
<feature type="binding site" evidence="6">
    <location>
        <begin position="153"/>
        <end position="158"/>
    </location>
    <ligand>
        <name>NAD(+)</name>
        <dbReference type="ChEBI" id="CHEBI:57540"/>
    </ligand>
</feature>
<sequence length="251" mass="28364">MKTIGIFYKPTLKDIAEKFKKDLLFEGFDVVYCNEKLLNIEVDLTLVLGGDGTFLKAAHKVKNPLVGFKGGRLGFLSSYTLEDFEKFLFDLKENNFVKDRRFFLKVEKFYSLNELLLIKDPTQKMLDIQVFFQDGSFYFHADGLIVSTPTGSTGYSLSLGGPILLPNVSSFVITPVAPQFLASRSIIIPDSEEVLIKLNQKSNLVLDGMGFGKVSEVKIKKSKKKIIILRPKDYDFSKSIKEKLGYGKKFL</sequence>
<keyword evidence="6" id="KW-0547">Nucleotide-binding</keyword>
<feature type="binding site" evidence="6">
    <location>
        <position position="177"/>
    </location>
    <ligand>
        <name>NAD(+)</name>
        <dbReference type="ChEBI" id="CHEBI:57540"/>
    </ligand>
</feature>
<evidence type="ECO:0000313" key="8">
    <source>
        <dbReference type="Proteomes" id="UP000242616"/>
    </source>
</evidence>
<comment type="similarity">
    <text evidence="6">Belongs to the NAD kinase family.</text>
</comment>
<proteinExistence type="inferred from homology"/>
<dbReference type="HAMAP" id="MF_00361">
    <property type="entry name" value="NAD_kinase"/>
    <property type="match status" value="1"/>
</dbReference>
<dbReference type="InterPro" id="IPR017438">
    <property type="entry name" value="ATP-NAD_kinase_N"/>
</dbReference>
<evidence type="ECO:0000256" key="5">
    <source>
        <dbReference type="ARBA" id="ARBA00047925"/>
    </source>
</evidence>
<dbReference type="PANTHER" id="PTHR20275:SF0">
    <property type="entry name" value="NAD KINASE"/>
    <property type="match status" value="1"/>
</dbReference>
<dbReference type="InterPro" id="IPR016064">
    <property type="entry name" value="NAD/diacylglycerol_kinase_sf"/>
</dbReference>
<organism evidence="7 8">
    <name type="scientific">Thermosipho affectus</name>
    <dbReference type="NCBI Taxonomy" id="660294"/>
    <lineage>
        <taxon>Bacteria</taxon>
        <taxon>Thermotogati</taxon>
        <taxon>Thermotogota</taxon>
        <taxon>Thermotogae</taxon>
        <taxon>Thermotogales</taxon>
        <taxon>Fervidobacteriaceae</taxon>
        <taxon>Thermosipho</taxon>
    </lineage>
</organism>
<comment type="subcellular location">
    <subcellularLocation>
        <location evidence="6">Cytoplasm</location>
    </subcellularLocation>
</comment>
<keyword evidence="6" id="KW-0963">Cytoplasm</keyword>
<evidence type="ECO:0000256" key="2">
    <source>
        <dbReference type="ARBA" id="ARBA00022777"/>
    </source>
</evidence>
<dbReference type="NCBIfam" id="NF010677">
    <property type="entry name" value="PRK14075.1"/>
    <property type="match status" value="1"/>
</dbReference>
<feature type="binding site" evidence="6">
    <location>
        <position position="124"/>
    </location>
    <ligand>
        <name>NAD(+)</name>
        <dbReference type="ChEBI" id="CHEBI:57540"/>
    </ligand>
</feature>
<dbReference type="Gene3D" id="2.60.200.30">
    <property type="entry name" value="Probable inorganic polyphosphate/atp-NAD kinase, domain 2"/>
    <property type="match status" value="1"/>
</dbReference>
<feature type="binding site" evidence="6">
    <location>
        <begin position="51"/>
        <end position="52"/>
    </location>
    <ligand>
        <name>NAD(+)</name>
        <dbReference type="ChEBI" id="CHEBI:57540"/>
    </ligand>
</feature>
<gene>
    <name evidence="6" type="primary">nadK</name>
    <name evidence="7" type="ORF">XJ44_08160</name>
</gene>
<keyword evidence="6" id="KW-0067">ATP-binding</keyword>
<dbReference type="EMBL" id="LBFC01000022">
    <property type="protein sequence ID" value="ONN26827.1"/>
    <property type="molecule type" value="Genomic_DNA"/>
</dbReference>
<keyword evidence="4 6" id="KW-0520">NAD</keyword>
<keyword evidence="2 6" id="KW-0418">Kinase</keyword>
<dbReference type="PANTHER" id="PTHR20275">
    <property type="entry name" value="NAD KINASE"/>
    <property type="match status" value="1"/>
</dbReference>
<keyword evidence="3 6" id="KW-0521">NADP</keyword>
<feature type="binding site" evidence="6">
    <location>
        <position position="142"/>
    </location>
    <ligand>
        <name>NAD(+)</name>
        <dbReference type="ChEBI" id="CHEBI:57540"/>
    </ligand>
</feature>
<name>A0ABX3II27_9BACT</name>
<dbReference type="RefSeq" id="WP_075666492.1">
    <property type="nucleotide sequence ID" value="NZ_LBFC01000022.1"/>
</dbReference>
<dbReference type="InterPro" id="IPR002504">
    <property type="entry name" value="NADK"/>
</dbReference>
<feature type="binding site" evidence="6">
    <location>
        <begin position="113"/>
        <end position="114"/>
    </location>
    <ligand>
        <name>NAD(+)</name>
        <dbReference type="ChEBI" id="CHEBI:57540"/>
    </ligand>
</feature>
<comment type="caution">
    <text evidence="7">The sequence shown here is derived from an EMBL/GenBank/DDBJ whole genome shotgun (WGS) entry which is preliminary data.</text>
</comment>
<comment type="cofactor">
    <cofactor evidence="6">
        <name>a divalent metal cation</name>
        <dbReference type="ChEBI" id="CHEBI:60240"/>
    </cofactor>
</comment>
<comment type="function">
    <text evidence="6">Involved in the regulation of the intracellular balance of NAD and NADP, and is a key enzyme in the biosynthesis of NADP. Catalyzes specifically the phosphorylation on 2'-hydroxyl of the adenosine moiety of NAD to yield NADP.</text>
</comment>